<reference evidence="1" key="1">
    <citation type="submission" date="2012-04" db="EMBL/GenBank/DDBJ databases">
        <title>Finished genome of Dactylococcopsis salina PCC 8305.</title>
        <authorList>
            <consortium name="US DOE Joint Genome Institute"/>
            <person name="Gugger M."/>
            <person name="Coursin T."/>
            <person name="Rippka R."/>
            <person name="Tandeau De Marsac N."/>
            <person name="Huntemann M."/>
            <person name="Wei C.-L."/>
            <person name="Han J."/>
            <person name="Detter J.C."/>
            <person name="Han C."/>
            <person name="Tapia R."/>
            <person name="Daligault H."/>
            <person name="Chen A."/>
            <person name="Krypides N."/>
            <person name="Mavromatis K."/>
            <person name="Markowitz V."/>
            <person name="Szeto E."/>
            <person name="Ivanova N."/>
            <person name="Ovchinnikova G."/>
            <person name="Pagani I."/>
            <person name="Pati A."/>
            <person name="Goodwin L."/>
            <person name="Peters L."/>
            <person name="Pitluck S."/>
            <person name="Woyke T."/>
            <person name="Kerfeld C."/>
        </authorList>
    </citation>
    <scope>NUCLEOTIDE SEQUENCE [LARGE SCALE GENOMIC DNA]</scope>
    <source>
        <strain evidence="1">PCC 8305</strain>
    </source>
</reference>
<dbReference type="OrthoDB" id="5772393at2"/>
<evidence type="ECO:0000313" key="2">
    <source>
        <dbReference type="Proteomes" id="UP000010482"/>
    </source>
</evidence>
<gene>
    <name evidence="1" type="ORF">Dacsa_1844</name>
</gene>
<organism evidence="1 2">
    <name type="scientific">Dactylococcopsis salina (strain PCC 8305)</name>
    <name type="common">Myxobactron salinum</name>
    <dbReference type="NCBI Taxonomy" id="13035"/>
    <lineage>
        <taxon>Bacteria</taxon>
        <taxon>Bacillati</taxon>
        <taxon>Cyanobacteriota</taxon>
        <taxon>Cyanophyceae</taxon>
        <taxon>Nodosilineales</taxon>
        <taxon>Cymatolegaceae</taxon>
        <taxon>Dactylococcopsis</taxon>
    </lineage>
</organism>
<dbReference type="eggNOG" id="ENOG502ZFIA">
    <property type="taxonomic scope" value="Bacteria"/>
</dbReference>
<dbReference type="EMBL" id="CP003944">
    <property type="protein sequence ID" value="AFZ50500.1"/>
    <property type="molecule type" value="Genomic_DNA"/>
</dbReference>
<dbReference type="AlphaFoldDB" id="K9YVX5"/>
<dbReference type="Proteomes" id="UP000010482">
    <property type="component" value="Chromosome"/>
</dbReference>
<dbReference type="HOGENOM" id="CLU_201053_0_0_3"/>
<proteinExistence type="predicted"/>
<dbReference type="KEGG" id="dsl:Dacsa_1844"/>
<evidence type="ECO:0000313" key="1">
    <source>
        <dbReference type="EMBL" id="AFZ50500.1"/>
    </source>
</evidence>
<sequence>MEAIEFTTILQNQTVILPPEYGSQWEGKSVRVLIIDDSQLRETSTEPRPKKPFQAISLNTKGFKFNREQANVR</sequence>
<name>K9YVX5_DACS8</name>
<accession>K9YVX5</accession>
<protein>
    <submittedName>
        <fullName evidence="1">Uncharacterized protein</fullName>
    </submittedName>
</protein>
<keyword evidence="2" id="KW-1185">Reference proteome</keyword>
<dbReference type="RefSeq" id="WP_015229497.1">
    <property type="nucleotide sequence ID" value="NC_019780.1"/>
</dbReference>
<dbReference type="STRING" id="13035.Dacsa_1844"/>